<comment type="caution">
    <text evidence="2">The sequence shown here is derived from an EMBL/GenBank/DDBJ whole genome shotgun (WGS) entry which is preliminary data.</text>
</comment>
<name>A0AAD7L916_QUISA</name>
<accession>A0AAD7L916</accession>
<dbReference type="Proteomes" id="UP001163823">
    <property type="component" value="Chromosome 10"/>
</dbReference>
<sequence length="98" mass="11559">MCRWNLLQKDSKGLQQKHSKFCSIECKARFLSWELDHEERYEVVDQESSCSSKATKMNDIQAYLEDESVNNMQASTELEDQSVEKRRRKGIPKRSPLF</sequence>
<proteinExistence type="predicted"/>
<keyword evidence="3" id="KW-1185">Reference proteome</keyword>
<organism evidence="2 3">
    <name type="scientific">Quillaja saponaria</name>
    <name type="common">Soap bark tree</name>
    <dbReference type="NCBI Taxonomy" id="32244"/>
    <lineage>
        <taxon>Eukaryota</taxon>
        <taxon>Viridiplantae</taxon>
        <taxon>Streptophyta</taxon>
        <taxon>Embryophyta</taxon>
        <taxon>Tracheophyta</taxon>
        <taxon>Spermatophyta</taxon>
        <taxon>Magnoliopsida</taxon>
        <taxon>eudicotyledons</taxon>
        <taxon>Gunneridae</taxon>
        <taxon>Pentapetalae</taxon>
        <taxon>rosids</taxon>
        <taxon>fabids</taxon>
        <taxon>Fabales</taxon>
        <taxon>Quillajaceae</taxon>
        <taxon>Quillaja</taxon>
    </lineage>
</organism>
<evidence type="ECO:0000256" key="1">
    <source>
        <dbReference type="SAM" id="MobiDB-lite"/>
    </source>
</evidence>
<feature type="region of interest" description="Disordered" evidence="1">
    <location>
        <begin position="71"/>
        <end position="98"/>
    </location>
</feature>
<gene>
    <name evidence="2" type="ORF">O6P43_024708</name>
</gene>
<dbReference type="KEGG" id="qsa:O6P43_024708"/>
<dbReference type="EMBL" id="JARAOO010000010">
    <property type="protein sequence ID" value="KAJ7952945.1"/>
    <property type="molecule type" value="Genomic_DNA"/>
</dbReference>
<reference evidence="2" key="1">
    <citation type="journal article" date="2023" name="Science">
        <title>Elucidation of the pathway for biosynthesis of saponin adjuvants from the soapbark tree.</title>
        <authorList>
            <person name="Reed J."/>
            <person name="Orme A."/>
            <person name="El-Demerdash A."/>
            <person name="Owen C."/>
            <person name="Martin L.B.B."/>
            <person name="Misra R.C."/>
            <person name="Kikuchi S."/>
            <person name="Rejzek M."/>
            <person name="Martin A.C."/>
            <person name="Harkess A."/>
            <person name="Leebens-Mack J."/>
            <person name="Louveau T."/>
            <person name="Stephenson M.J."/>
            <person name="Osbourn A."/>
        </authorList>
    </citation>
    <scope>NUCLEOTIDE SEQUENCE</scope>
    <source>
        <strain evidence="2">S10</strain>
    </source>
</reference>
<protein>
    <submittedName>
        <fullName evidence="2">Zinc-binding family protein</fullName>
    </submittedName>
</protein>
<dbReference type="AlphaFoldDB" id="A0AAD7L916"/>
<evidence type="ECO:0000313" key="3">
    <source>
        <dbReference type="Proteomes" id="UP001163823"/>
    </source>
</evidence>
<evidence type="ECO:0000313" key="2">
    <source>
        <dbReference type="EMBL" id="KAJ7952945.1"/>
    </source>
</evidence>